<dbReference type="AlphaFoldDB" id="A0A5B7GB36"/>
<dbReference type="EMBL" id="VSRR010014833">
    <property type="protein sequence ID" value="MPC57500.1"/>
    <property type="molecule type" value="Genomic_DNA"/>
</dbReference>
<dbReference type="Proteomes" id="UP000324222">
    <property type="component" value="Unassembled WGS sequence"/>
</dbReference>
<proteinExistence type="predicted"/>
<protein>
    <submittedName>
        <fullName evidence="1">Uncharacterized protein</fullName>
    </submittedName>
</protein>
<accession>A0A5B7GB36</accession>
<keyword evidence="2" id="KW-1185">Reference proteome</keyword>
<reference evidence="1 2" key="1">
    <citation type="submission" date="2019-05" db="EMBL/GenBank/DDBJ databases">
        <title>Another draft genome of Portunus trituberculatus and its Hox gene families provides insights of decapod evolution.</title>
        <authorList>
            <person name="Jeong J.-H."/>
            <person name="Song I."/>
            <person name="Kim S."/>
            <person name="Choi T."/>
            <person name="Kim D."/>
            <person name="Ryu S."/>
            <person name="Kim W."/>
        </authorList>
    </citation>
    <scope>NUCLEOTIDE SEQUENCE [LARGE SCALE GENOMIC DNA]</scope>
    <source>
        <tissue evidence="1">Muscle</tissue>
    </source>
</reference>
<gene>
    <name evidence="1" type="ORF">E2C01_051481</name>
</gene>
<sequence length="213" mass="23824">MKLNTTWVHRPQHPYSAEGLKTPLSQSEEMQKSAICIVEAGGAPDAKPQRVKVYVQKLGRLAYKTLPAEFDLACLQKASARSEDALVKMVVTLSYGKATTTIPVAEFMRRLGEETNSTREQEKVEEEAPWVSRISVCKCSDCVLPFWPLLRAWEPPLVKPRTEMDTNVDIRAVVGECKAETGKQLEDEFSFMGEDEELWEVLGDGGEEESSSL</sequence>
<organism evidence="1 2">
    <name type="scientific">Portunus trituberculatus</name>
    <name type="common">Swimming crab</name>
    <name type="synonym">Neptunus trituberculatus</name>
    <dbReference type="NCBI Taxonomy" id="210409"/>
    <lineage>
        <taxon>Eukaryota</taxon>
        <taxon>Metazoa</taxon>
        <taxon>Ecdysozoa</taxon>
        <taxon>Arthropoda</taxon>
        <taxon>Crustacea</taxon>
        <taxon>Multicrustacea</taxon>
        <taxon>Malacostraca</taxon>
        <taxon>Eumalacostraca</taxon>
        <taxon>Eucarida</taxon>
        <taxon>Decapoda</taxon>
        <taxon>Pleocyemata</taxon>
        <taxon>Brachyura</taxon>
        <taxon>Eubrachyura</taxon>
        <taxon>Portunoidea</taxon>
        <taxon>Portunidae</taxon>
        <taxon>Portuninae</taxon>
        <taxon>Portunus</taxon>
    </lineage>
</organism>
<name>A0A5B7GB36_PORTR</name>
<evidence type="ECO:0000313" key="1">
    <source>
        <dbReference type="EMBL" id="MPC57500.1"/>
    </source>
</evidence>
<comment type="caution">
    <text evidence="1">The sequence shown here is derived from an EMBL/GenBank/DDBJ whole genome shotgun (WGS) entry which is preliminary data.</text>
</comment>
<evidence type="ECO:0000313" key="2">
    <source>
        <dbReference type="Proteomes" id="UP000324222"/>
    </source>
</evidence>